<dbReference type="AlphaFoldDB" id="A0A4Z2IEQ7"/>
<keyword evidence="3" id="KW-1185">Reference proteome</keyword>
<feature type="compositionally biased region" description="Basic and acidic residues" evidence="1">
    <location>
        <begin position="45"/>
        <end position="58"/>
    </location>
</feature>
<evidence type="ECO:0000313" key="2">
    <source>
        <dbReference type="EMBL" id="TNN76327.1"/>
    </source>
</evidence>
<feature type="region of interest" description="Disordered" evidence="1">
    <location>
        <begin position="1"/>
        <end position="127"/>
    </location>
</feature>
<dbReference type="EMBL" id="SRLO01000094">
    <property type="protein sequence ID" value="TNN76327.1"/>
    <property type="molecule type" value="Genomic_DNA"/>
</dbReference>
<evidence type="ECO:0000256" key="1">
    <source>
        <dbReference type="SAM" id="MobiDB-lite"/>
    </source>
</evidence>
<reference evidence="2 3" key="1">
    <citation type="submission" date="2019-03" db="EMBL/GenBank/DDBJ databases">
        <title>First draft genome of Liparis tanakae, snailfish: a comprehensive survey of snailfish specific genes.</title>
        <authorList>
            <person name="Kim W."/>
            <person name="Song I."/>
            <person name="Jeong J.-H."/>
            <person name="Kim D."/>
            <person name="Kim S."/>
            <person name="Ryu S."/>
            <person name="Song J.Y."/>
            <person name="Lee S.K."/>
        </authorList>
    </citation>
    <scope>NUCLEOTIDE SEQUENCE [LARGE SCALE GENOMIC DNA]</scope>
    <source>
        <tissue evidence="2">Muscle</tissue>
    </source>
</reference>
<proteinExistence type="predicted"/>
<name>A0A4Z2IEQ7_9TELE</name>
<sequence>MHDEDRFIWLQHKPTGTLERNGSEQQEGRKEEEQKKRRRRGSARKNPEGRGAKEMGRIKKEKHVQQQSSERTACVRHLDHRRRLTPSPLEEVNGSHSAREHSNTGEGERKERTMEQGRKERGKWREK</sequence>
<accession>A0A4Z2IEQ7</accession>
<protein>
    <submittedName>
        <fullName evidence="2">Uncharacterized protein</fullName>
    </submittedName>
</protein>
<gene>
    <name evidence="2" type="ORF">EYF80_013406</name>
</gene>
<organism evidence="2 3">
    <name type="scientific">Liparis tanakae</name>
    <name type="common">Tanaka's snailfish</name>
    <dbReference type="NCBI Taxonomy" id="230148"/>
    <lineage>
        <taxon>Eukaryota</taxon>
        <taxon>Metazoa</taxon>
        <taxon>Chordata</taxon>
        <taxon>Craniata</taxon>
        <taxon>Vertebrata</taxon>
        <taxon>Euteleostomi</taxon>
        <taxon>Actinopterygii</taxon>
        <taxon>Neopterygii</taxon>
        <taxon>Teleostei</taxon>
        <taxon>Neoteleostei</taxon>
        <taxon>Acanthomorphata</taxon>
        <taxon>Eupercaria</taxon>
        <taxon>Perciformes</taxon>
        <taxon>Cottioidei</taxon>
        <taxon>Cottales</taxon>
        <taxon>Liparidae</taxon>
        <taxon>Liparis</taxon>
    </lineage>
</organism>
<feature type="compositionally biased region" description="Basic and acidic residues" evidence="1">
    <location>
        <begin position="97"/>
        <end position="127"/>
    </location>
</feature>
<feature type="compositionally biased region" description="Basic and acidic residues" evidence="1">
    <location>
        <begin position="26"/>
        <end position="35"/>
    </location>
</feature>
<dbReference type="Proteomes" id="UP000314294">
    <property type="component" value="Unassembled WGS sequence"/>
</dbReference>
<evidence type="ECO:0000313" key="3">
    <source>
        <dbReference type="Proteomes" id="UP000314294"/>
    </source>
</evidence>
<comment type="caution">
    <text evidence="2">The sequence shown here is derived from an EMBL/GenBank/DDBJ whole genome shotgun (WGS) entry which is preliminary data.</text>
</comment>